<keyword evidence="1" id="KW-0812">Transmembrane</keyword>
<evidence type="ECO:0000313" key="2">
    <source>
        <dbReference type="EMBL" id="AGU15271.1"/>
    </source>
</evidence>
<evidence type="ECO:0000256" key="1">
    <source>
        <dbReference type="SAM" id="Phobius"/>
    </source>
</evidence>
<dbReference type="PATRIC" id="fig|1348662.3.peg.1118"/>
<feature type="transmembrane region" description="Helical" evidence="1">
    <location>
        <begin position="29"/>
        <end position="62"/>
    </location>
</feature>
<organism evidence="2 3">
    <name type="scientific">Corynebacterium argentoratense DSM 44202</name>
    <dbReference type="NCBI Taxonomy" id="1348662"/>
    <lineage>
        <taxon>Bacteria</taxon>
        <taxon>Bacillati</taxon>
        <taxon>Actinomycetota</taxon>
        <taxon>Actinomycetes</taxon>
        <taxon>Mycobacteriales</taxon>
        <taxon>Corynebacteriaceae</taxon>
        <taxon>Corynebacterium</taxon>
    </lineage>
</organism>
<proteinExistence type="predicted"/>
<dbReference type="KEGG" id="caz:CARG_05715"/>
<dbReference type="AlphaFoldDB" id="U3GYF9"/>
<evidence type="ECO:0000313" key="3">
    <source>
        <dbReference type="Proteomes" id="UP000016943"/>
    </source>
</evidence>
<sequence>MVDHPPVHPEEPPEDSPSTLFAADKITPAVIVLCAITLVVLLKTPGIILSILLVGLGAFIMLSRPNTA</sequence>
<dbReference type="EMBL" id="CP006365">
    <property type="protein sequence ID" value="AGU15271.1"/>
    <property type="molecule type" value="Genomic_DNA"/>
</dbReference>
<keyword evidence="1" id="KW-1133">Transmembrane helix</keyword>
<keyword evidence="3" id="KW-1185">Reference proteome</keyword>
<dbReference type="Proteomes" id="UP000016943">
    <property type="component" value="Chromosome"/>
</dbReference>
<dbReference type="STRING" id="1348662.CARG_05715"/>
<dbReference type="HOGENOM" id="CLU_2786779_0_0_11"/>
<dbReference type="RefSeq" id="WP_020976425.1">
    <property type="nucleotide sequence ID" value="NC_022198.1"/>
</dbReference>
<accession>U3GYF9</accession>
<gene>
    <name evidence="2" type="ORF">CARG_05715</name>
</gene>
<reference evidence="2 3" key="1">
    <citation type="journal article" date="2013" name="Genome Announc.">
        <title>Whole-Genome Sequence of the Clinical Strain Corynebacterium argentoratense DSM 44202, Isolated from a Human Throat Specimen.</title>
        <authorList>
            <person name="Bomholt C."/>
            <person name="Glaub A."/>
            <person name="Gravermann K."/>
            <person name="Albersmeier A."/>
            <person name="Brinkrolf K."/>
            <person name="Ruckert C."/>
            <person name="Tauch A."/>
        </authorList>
    </citation>
    <scope>NUCLEOTIDE SEQUENCE [LARGE SCALE GENOMIC DNA]</scope>
    <source>
        <strain evidence="2">DSM 44202</strain>
    </source>
</reference>
<keyword evidence="1" id="KW-0472">Membrane</keyword>
<dbReference type="GeneID" id="78250687"/>
<protein>
    <submittedName>
        <fullName evidence="2">Uncharacterized protein</fullName>
    </submittedName>
</protein>
<name>U3GYF9_9CORY</name>